<evidence type="ECO:0000256" key="1">
    <source>
        <dbReference type="ARBA" id="ARBA00022729"/>
    </source>
</evidence>
<evidence type="ECO:0000313" key="9">
    <source>
        <dbReference type="EMBL" id="MBB5205639.1"/>
    </source>
</evidence>
<dbReference type="PANTHER" id="PTHR34183:SF1">
    <property type="entry name" value="ENDOLYTIC PEPTIDOGLYCAN TRANSGLYCOSYLASE RLPA"/>
    <property type="match status" value="1"/>
</dbReference>
<dbReference type="InterPro" id="IPR012997">
    <property type="entry name" value="RplA"/>
</dbReference>
<dbReference type="GO" id="GO:0000270">
    <property type="term" value="P:peptidoglycan metabolic process"/>
    <property type="evidence" value="ECO:0007669"/>
    <property type="project" value="UniProtKB-UniRule"/>
</dbReference>
<evidence type="ECO:0000256" key="5">
    <source>
        <dbReference type="RuleBase" id="RU003495"/>
    </source>
</evidence>
<feature type="region of interest" description="Disordered" evidence="6">
    <location>
        <begin position="21"/>
        <end position="41"/>
    </location>
</feature>
<gene>
    <name evidence="4" type="primary">rlpA</name>
    <name evidence="9" type="ORF">HNQ51_002966</name>
</gene>
<dbReference type="RefSeq" id="WP_138855160.1">
    <property type="nucleotide sequence ID" value="NZ_CP040709.1"/>
</dbReference>
<feature type="compositionally biased region" description="Basic and acidic residues" evidence="6">
    <location>
        <begin position="206"/>
        <end position="215"/>
    </location>
</feature>
<dbReference type="EMBL" id="JACHHO010000005">
    <property type="protein sequence ID" value="MBB5205639.1"/>
    <property type="molecule type" value="Genomic_DNA"/>
</dbReference>
<dbReference type="PROSITE" id="PS51724">
    <property type="entry name" value="SPOR"/>
    <property type="match status" value="1"/>
</dbReference>
<comment type="similarity">
    <text evidence="4 5">Belongs to the RlpA family.</text>
</comment>
<reference evidence="9 10" key="1">
    <citation type="submission" date="2020-08" db="EMBL/GenBank/DDBJ databases">
        <title>Genomic Encyclopedia of Type Strains, Phase IV (KMG-IV): sequencing the most valuable type-strain genomes for metagenomic binning, comparative biology and taxonomic classification.</title>
        <authorList>
            <person name="Goeker M."/>
        </authorList>
    </citation>
    <scope>NUCLEOTIDE SEQUENCE [LARGE SCALE GENOMIC DNA]</scope>
    <source>
        <strain evidence="9 10">DSM 23958</strain>
    </source>
</reference>
<dbReference type="GO" id="GO:0005886">
    <property type="term" value="C:plasma membrane"/>
    <property type="evidence" value="ECO:0007669"/>
    <property type="project" value="UniProtKB-SubCell"/>
</dbReference>
<dbReference type="PANTHER" id="PTHR34183">
    <property type="entry name" value="ENDOLYTIC PEPTIDOGLYCAN TRANSGLYCOSYLASE RLPA"/>
    <property type="match status" value="1"/>
</dbReference>
<dbReference type="Gene3D" id="3.30.70.1070">
    <property type="entry name" value="Sporulation related repeat"/>
    <property type="match status" value="1"/>
</dbReference>
<dbReference type="SUPFAM" id="SSF110997">
    <property type="entry name" value="Sporulation related repeat"/>
    <property type="match status" value="1"/>
</dbReference>
<comment type="function">
    <text evidence="4">Lytic transglycosylase with a strong preference for naked glycan strands that lack stem peptides.</text>
</comment>
<accession>A0A840SBB0</accession>
<dbReference type="Proteomes" id="UP000554837">
    <property type="component" value="Unassembled WGS sequence"/>
</dbReference>
<evidence type="ECO:0000256" key="6">
    <source>
        <dbReference type="SAM" id="MobiDB-lite"/>
    </source>
</evidence>
<proteinExistence type="inferred from homology"/>
<dbReference type="Gene3D" id="2.40.40.10">
    <property type="entry name" value="RlpA-like domain"/>
    <property type="match status" value="1"/>
</dbReference>
<keyword evidence="10" id="KW-1185">Reference proteome</keyword>
<dbReference type="Pfam" id="PF05036">
    <property type="entry name" value="SPOR"/>
    <property type="match status" value="1"/>
</dbReference>
<dbReference type="PROSITE" id="PS51257">
    <property type="entry name" value="PROKAR_LIPOPROTEIN"/>
    <property type="match status" value="1"/>
</dbReference>
<dbReference type="SUPFAM" id="SSF50685">
    <property type="entry name" value="Barwin-like endoglucanases"/>
    <property type="match status" value="1"/>
</dbReference>
<dbReference type="InterPro" id="IPR009009">
    <property type="entry name" value="RlpA-like_DPBB"/>
</dbReference>
<comment type="caution">
    <text evidence="9">The sequence shown here is derived from an EMBL/GenBank/DDBJ whole genome shotgun (WGS) entry which is preliminary data.</text>
</comment>
<dbReference type="CDD" id="cd22268">
    <property type="entry name" value="DPBB_RlpA-like"/>
    <property type="match status" value="1"/>
</dbReference>
<sequence>MRCLALLALLLLALLQGCATRSPSPGSERDGPEASPPRYLDQVPDAVPRVEPIRLGGPNKPYEVLGERYVPLLEDLPYEEQGLASWYGKKFHGRRTASGETYNMYAMSAAHPRWPLPSYARVRNPANGREVIVRVNDRGPFHRGRVIDLSYTAALKLDLLRGVAPVEIRRLSFDEIRAGRWSRPETDPVLAAPADAAAAPPAPTTEDLRDPESKPLAEAAPEVRAASRGLWLQLGAFRQLEGVLALKEKIQTRWPELAPLLTSYRDRGLNRLQLGPFETREQAEAQAQALREAGYSPLLVRRP</sequence>
<evidence type="ECO:0000259" key="8">
    <source>
        <dbReference type="PROSITE" id="PS51724"/>
    </source>
</evidence>
<keyword evidence="4" id="KW-0472">Membrane</keyword>
<keyword evidence="2 4" id="KW-0456">Lyase</keyword>
<comment type="subcellular location">
    <subcellularLocation>
        <location evidence="4">Cell membrane</location>
        <topology evidence="4">Lipid-anchor</topology>
    </subcellularLocation>
</comment>
<dbReference type="GO" id="GO:0071555">
    <property type="term" value="P:cell wall organization"/>
    <property type="evidence" value="ECO:0007669"/>
    <property type="project" value="UniProtKB-KW"/>
</dbReference>
<feature type="signal peptide" evidence="7">
    <location>
        <begin position="1"/>
        <end position="19"/>
    </location>
</feature>
<dbReference type="NCBIfam" id="TIGR00413">
    <property type="entry name" value="rlpA"/>
    <property type="match status" value="1"/>
</dbReference>
<dbReference type="HAMAP" id="MF_02071">
    <property type="entry name" value="RlpA"/>
    <property type="match status" value="1"/>
</dbReference>
<evidence type="ECO:0000256" key="2">
    <source>
        <dbReference type="ARBA" id="ARBA00023239"/>
    </source>
</evidence>
<dbReference type="GO" id="GO:0008932">
    <property type="term" value="F:lytic endotransglycosylase activity"/>
    <property type="evidence" value="ECO:0007669"/>
    <property type="project" value="UniProtKB-UniRule"/>
</dbReference>
<name>A0A840SBB0_9BURK</name>
<keyword evidence="4" id="KW-1003">Cell membrane</keyword>
<dbReference type="Pfam" id="PF03330">
    <property type="entry name" value="DPBB_1"/>
    <property type="match status" value="1"/>
</dbReference>
<dbReference type="GO" id="GO:0042834">
    <property type="term" value="F:peptidoglycan binding"/>
    <property type="evidence" value="ECO:0007669"/>
    <property type="project" value="InterPro"/>
</dbReference>
<evidence type="ECO:0000313" key="10">
    <source>
        <dbReference type="Proteomes" id="UP000554837"/>
    </source>
</evidence>
<keyword evidence="4" id="KW-0564">Palmitate</keyword>
<feature type="region of interest" description="Disordered" evidence="6">
    <location>
        <begin position="184"/>
        <end position="219"/>
    </location>
</feature>
<dbReference type="InterPro" id="IPR036680">
    <property type="entry name" value="SPOR-like_sf"/>
</dbReference>
<dbReference type="OrthoDB" id="9779128at2"/>
<dbReference type="EC" id="4.2.2.-" evidence="4"/>
<dbReference type="AlphaFoldDB" id="A0A840SBB0"/>
<organism evidence="9 10">
    <name type="scientific">Inhella inkyongensis</name>
    <dbReference type="NCBI Taxonomy" id="392593"/>
    <lineage>
        <taxon>Bacteria</taxon>
        <taxon>Pseudomonadati</taxon>
        <taxon>Pseudomonadota</taxon>
        <taxon>Betaproteobacteria</taxon>
        <taxon>Burkholderiales</taxon>
        <taxon>Sphaerotilaceae</taxon>
        <taxon>Inhella</taxon>
    </lineage>
</organism>
<dbReference type="InterPro" id="IPR007730">
    <property type="entry name" value="SPOR-like_dom"/>
</dbReference>
<keyword evidence="3 4" id="KW-0961">Cell wall biogenesis/degradation</keyword>
<keyword evidence="1 7" id="KW-0732">Signal</keyword>
<evidence type="ECO:0000256" key="4">
    <source>
        <dbReference type="HAMAP-Rule" id="MF_02071"/>
    </source>
</evidence>
<evidence type="ECO:0000256" key="3">
    <source>
        <dbReference type="ARBA" id="ARBA00023316"/>
    </source>
</evidence>
<dbReference type="InterPro" id="IPR036908">
    <property type="entry name" value="RlpA-like_sf"/>
</dbReference>
<dbReference type="InterPro" id="IPR034718">
    <property type="entry name" value="RlpA"/>
</dbReference>
<keyword evidence="4 9" id="KW-0449">Lipoprotein</keyword>
<feature type="chain" id="PRO_5033182043" description="Endolytic peptidoglycan transglycosylase RlpA" evidence="7">
    <location>
        <begin position="20"/>
        <end position="303"/>
    </location>
</feature>
<feature type="domain" description="SPOR" evidence="8">
    <location>
        <begin position="224"/>
        <end position="302"/>
    </location>
</feature>
<protein>
    <recommendedName>
        <fullName evidence="4">Endolytic peptidoglycan transglycosylase RlpA</fullName>
        <ecNumber evidence="4">4.2.2.-</ecNumber>
    </recommendedName>
</protein>
<evidence type="ECO:0000256" key="7">
    <source>
        <dbReference type="SAM" id="SignalP"/>
    </source>
</evidence>